<gene>
    <name evidence="2" type="ORF">CRENBAI_024521</name>
</gene>
<name>A0AAV9RW56_9TELE</name>
<evidence type="ECO:0000313" key="2">
    <source>
        <dbReference type="EMBL" id="KAK5613283.1"/>
    </source>
</evidence>
<proteinExistence type="predicted"/>
<dbReference type="Proteomes" id="UP001311232">
    <property type="component" value="Unassembled WGS sequence"/>
</dbReference>
<organism evidence="2 3">
    <name type="scientific">Crenichthys baileyi</name>
    <name type="common">White River springfish</name>
    <dbReference type="NCBI Taxonomy" id="28760"/>
    <lineage>
        <taxon>Eukaryota</taxon>
        <taxon>Metazoa</taxon>
        <taxon>Chordata</taxon>
        <taxon>Craniata</taxon>
        <taxon>Vertebrata</taxon>
        <taxon>Euteleostomi</taxon>
        <taxon>Actinopterygii</taxon>
        <taxon>Neopterygii</taxon>
        <taxon>Teleostei</taxon>
        <taxon>Neoteleostei</taxon>
        <taxon>Acanthomorphata</taxon>
        <taxon>Ovalentaria</taxon>
        <taxon>Atherinomorphae</taxon>
        <taxon>Cyprinodontiformes</taxon>
        <taxon>Goodeidae</taxon>
        <taxon>Crenichthys</taxon>
    </lineage>
</organism>
<feature type="region of interest" description="Disordered" evidence="1">
    <location>
        <begin position="1"/>
        <end position="23"/>
    </location>
</feature>
<dbReference type="AlphaFoldDB" id="A0AAV9RW56"/>
<comment type="caution">
    <text evidence="2">The sequence shown here is derived from an EMBL/GenBank/DDBJ whole genome shotgun (WGS) entry which is preliminary data.</text>
</comment>
<accession>A0AAV9RW56</accession>
<feature type="compositionally biased region" description="Basic and acidic residues" evidence="1">
    <location>
        <begin position="11"/>
        <end position="20"/>
    </location>
</feature>
<sequence length="87" mass="9898">MDLIPPVAEKSQSRDSERKSNGRVKLTALQTHFIPFFTSKDTVKFGHLGLKSHSYPESIPSVKKEILPKKRLRRQAAPQRLTGSQRD</sequence>
<reference evidence="2 3" key="1">
    <citation type="submission" date="2021-06" db="EMBL/GenBank/DDBJ databases">
        <authorList>
            <person name="Palmer J.M."/>
        </authorList>
    </citation>
    <scope>NUCLEOTIDE SEQUENCE [LARGE SCALE GENOMIC DNA]</scope>
    <source>
        <strain evidence="2 3">MEX-2019</strain>
        <tissue evidence="2">Muscle</tissue>
    </source>
</reference>
<protein>
    <submittedName>
        <fullName evidence="2">Uncharacterized protein</fullName>
    </submittedName>
</protein>
<dbReference type="EMBL" id="JAHHUM010001229">
    <property type="protein sequence ID" value="KAK5613283.1"/>
    <property type="molecule type" value="Genomic_DNA"/>
</dbReference>
<evidence type="ECO:0000256" key="1">
    <source>
        <dbReference type="SAM" id="MobiDB-lite"/>
    </source>
</evidence>
<keyword evidence="3" id="KW-1185">Reference proteome</keyword>
<evidence type="ECO:0000313" key="3">
    <source>
        <dbReference type="Proteomes" id="UP001311232"/>
    </source>
</evidence>
<feature type="region of interest" description="Disordered" evidence="1">
    <location>
        <begin position="61"/>
        <end position="87"/>
    </location>
</feature>